<evidence type="ECO:0000313" key="1">
    <source>
        <dbReference type="EMBL" id="KAF0930136.1"/>
    </source>
</evidence>
<proteinExistence type="predicted"/>
<accession>A0A6G1EZS3</accession>
<dbReference type="OrthoDB" id="714778at2759"/>
<protein>
    <submittedName>
        <fullName evidence="1">Uncharacterized protein</fullName>
    </submittedName>
</protein>
<name>A0A6G1EZS3_9ORYZ</name>
<keyword evidence="2" id="KW-1185">Reference proteome</keyword>
<dbReference type="Proteomes" id="UP000479710">
    <property type="component" value="Unassembled WGS sequence"/>
</dbReference>
<dbReference type="AlphaFoldDB" id="A0A6G1EZS3"/>
<sequence>MQGVGRRCGGIKVYAVLGDDGAEYAKKNRWEALFHVDAPGPMVPIAKDKFLDVNHALEV</sequence>
<dbReference type="EMBL" id="SPHZ02000002">
    <property type="protein sequence ID" value="KAF0930136.1"/>
    <property type="molecule type" value="Genomic_DNA"/>
</dbReference>
<evidence type="ECO:0000313" key="2">
    <source>
        <dbReference type="Proteomes" id="UP000479710"/>
    </source>
</evidence>
<reference evidence="1 2" key="1">
    <citation type="submission" date="2019-11" db="EMBL/GenBank/DDBJ databases">
        <title>Whole genome sequence of Oryza granulata.</title>
        <authorList>
            <person name="Li W."/>
        </authorList>
    </citation>
    <scope>NUCLEOTIDE SEQUENCE [LARGE SCALE GENOMIC DNA]</scope>
    <source>
        <strain evidence="2">cv. Menghai</strain>
        <tissue evidence="1">Leaf</tissue>
    </source>
</reference>
<feature type="non-terminal residue" evidence="1">
    <location>
        <position position="59"/>
    </location>
</feature>
<organism evidence="1 2">
    <name type="scientific">Oryza meyeriana var. granulata</name>
    <dbReference type="NCBI Taxonomy" id="110450"/>
    <lineage>
        <taxon>Eukaryota</taxon>
        <taxon>Viridiplantae</taxon>
        <taxon>Streptophyta</taxon>
        <taxon>Embryophyta</taxon>
        <taxon>Tracheophyta</taxon>
        <taxon>Spermatophyta</taxon>
        <taxon>Magnoliopsida</taxon>
        <taxon>Liliopsida</taxon>
        <taxon>Poales</taxon>
        <taxon>Poaceae</taxon>
        <taxon>BOP clade</taxon>
        <taxon>Oryzoideae</taxon>
        <taxon>Oryzeae</taxon>
        <taxon>Oryzinae</taxon>
        <taxon>Oryza</taxon>
        <taxon>Oryza meyeriana</taxon>
    </lineage>
</organism>
<gene>
    <name evidence="1" type="ORF">E2562_030305</name>
</gene>
<comment type="caution">
    <text evidence="1">The sequence shown here is derived from an EMBL/GenBank/DDBJ whole genome shotgun (WGS) entry which is preliminary data.</text>
</comment>